<dbReference type="SMART" id="SM00342">
    <property type="entry name" value="HTH_ARAC"/>
    <property type="match status" value="1"/>
</dbReference>
<dbReference type="InterPro" id="IPR051552">
    <property type="entry name" value="HptR"/>
</dbReference>
<dbReference type="GO" id="GO:0003700">
    <property type="term" value="F:DNA-binding transcription factor activity"/>
    <property type="evidence" value="ECO:0007669"/>
    <property type="project" value="InterPro"/>
</dbReference>
<dbReference type="PROSITE" id="PS00041">
    <property type="entry name" value="HTH_ARAC_FAMILY_1"/>
    <property type="match status" value="1"/>
</dbReference>
<dbReference type="Proteomes" id="UP000665020">
    <property type="component" value="Chromosome"/>
</dbReference>
<evidence type="ECO:0000313" key="13">
    <source>
        <dbReference type="Proteomes" id="UP000665020"/>
    </source>
</evidence>
<protein>
    <recommendedName>
        <fullName evidence="2">Stage 0 sporulation protein A homolog</fullName>
    </recommendedName>
</protein>
<gene>
    <name evidence="12" type="ORF">GM661_14220</name>
</gene>
<accession>A0A8A7KB21</accession>
<dbReference type="Pfam" id="PF00072">
    <property type="entry name" value="Response_reg"/>
    <property type="match status" value="1"/>
</dbReference>
<evidence type="ECO:0000256" key="5">
    <source>
        <dbReference type="ARBA" id="ARBA00023012"/>
    </source>
</evidence>
<keyword evidence="4" id="KW-0597">Phosphoprotein</keyword>
<keyword evidence="13" id="KW-1185">Reference proteome</keyword>
<evidence type="ECO:0000256" key="9">
    <source>
        <dbReference type="ARBA" id="ARBA00024867"/>
    </source>
</evidence>
<evidence type="ECO:0000259" key="10">
    <source>
        <dbReference type="SMART" id="SM00342"/>
    </source>
</evidence>
<dbReference type="SUPFAM" id="SSF46689">
    <property type="entry name" value="Homeodomain-like"/>
    <property type="match status" value="2"/>
</dbReference>
<dbReference type="InterPro" id="IPR018060">
    <property type="entry name" value="HTH_AraC"/>
</dbReference>
<dbReference type="SUPFAM" id="SSF52172">
    <property type="entry name" value="CheY-like"/>
    <property type="match status" value="1"/>
</dbReference>
<keyword evidence="7" id="KW-0238">DNA-binding</keyword>
<sequence length="358" mass="42458">MYRVMIVDDEPNIRNGLRNIINWQKYNFIVCSVARNGKDAIEKMKSTYPDLIITDIKMPGLDGLGLIKYIRKSMYDKNMSFIILSGYDEFAYAKEAIKYNVSRYLLKPIDEEELIDIVEILAEKLSQKNRFEFFYNRQVEEFSEEFNEIEEFGVLVNVICDNQKLRIKKTIKNMFNDFNQVYLHPRIIKIYLANYLLEISKIITNMGGSIESIVKKYNIFNTDISAYNLIQLENELREFSFEVAQFISELKQSCSIINKVKQYIKDNYFKEIKLKGIAKKFYINPAYLGQLFKKENGLNFSEYLSEIRLNNAKKLLRDTNLHVYQVAEKVGYKNSDYFIIKFKEKVDCTPMEYKNRHR</sequence>
<dbReference type="Gene3D" id="3.40.50.2300">
    <property type="match status" value="1"/>
</dbReference>
<dbReference type="InterPro" id="IPR011006">
    <property type="entry name" value="CheY-like_superfamily"/>
</dbReference>
<feature type="domain" description="Response regulatory" evidence="11">
    <location>
        <begin position="2"/>
        <end position="118"/>
    </location>
</feature>
<dbReference type="SMART" id="SM00448">
    <property type="entry name" value="REC"/>
    <property type="match status" value="1"/>
</dbReference>
<reference evidence="12" key="1">
    <citation type="submission" date="2019-12" db="EMBL/GenBank/DDBJ databases">
        <authorList>
            <person name="zhang j."/>
            <person name="sun C.M."/>
        </authorList>
    </citation>
    <scope>NUCLEOTIDE SEQUENCE</scope>
    <source>
        <strain evidence="12">NS-1</strain>
    </source>
</reference>
<evidence type="ECO:0000313" key="12">
    <source>
        <dbReference type="EMBL" id="QTL99033.1"/>
    </source>
</evidence>
<name>A0A8A7KB21_9FIRM</name>
<dbReference type="GO" id="GO:0000160">
    <property type="term" value="P:phosphorelay signal transduction system"/>
    <property type="evidence" value="ECO:0007669"/>
    <property type="project" value="UniProtKB-KW"/>
</dbReference>
<evidence type="ECO:0000256" key="1">
    <source>
        <dbReference type="ARBA" id="ARBA00004496"/>
    </source>
</evidence>
<dbReference type="CDD" id="cd17536">
    <property type="entry name" value="REC_YesN-like"/>
    <property type="match status" value="1"/>
</dbReference>
<dbReference type="GO" id="GO:0043565">
    <property type="term" value="F:sequence-specific DNA binding"/>
    <property type="evidence" value="ECO:0007669"/>
    <property type="project" value="InterPro"/>
</dbReference>
<evidence type="ECO:0000256" key="7">
    <source>
        <dbReference type="ARBA" id="ARBA00023125"/>
    </source>
</evidence>
<dbReference type="RefSeq" id="WP_230867427.1">
    <property type="nucleotide sequence ID" value="NZ_CP046640.1"/>
</dbReference>
<evidence type="ECO:0000256" key="6">
    <source>
        <dbReference type="ARBA" id="ARBA00023015"/>
    </source>
</evidence>
<keyword evidence="5" id="KW-0902">Two-component regulatory system</keyword>
<dbReference type="PANTHER" id="PTHR42713">
    <property type="entry name" value="HISTIDINE KINASE-RELATED"/>
    <property type="match status" value="1"/>
</dbReference>
<dbReference type="Gene3D" id="1.10.10.60">
    <property type="entry name" value="Homeodomain-like"/>
    <property type="match status" value="2"/>
</dbReference>
<dbReference type="InterPro" id="IPR009057">
    <property type="entry name" value="Homeodomain-like_sf"/>
</dbReference>
<feature type="domain" description="HTH araC/xylS-type" evidence="10">
    <location>
        <begin position="271"/>
        <end position="354"/>
    </location>
</feature>
<dbReference type="InterPro" id="IPR001789">
    <property type="entry name" value="Sig_transdc_resp-reg_receiver"/>
</dbReference>
<dbReference type="KEGG" id="ifn:GM661_14220"/>
<dbReference type="InterPro" id="IPR018062">
    <property type="entry name" value="HTH_AraC-typ_CS"/>
</dbReference>
<dbReference type="EMBL" id="CP046640">
    <property type="protein sequence ID" value="QTL99033.1"/>
    <property type="molecule type" value="Genomic_DNA"/>
</dbReference>
<evidence type="ECO:0000256" key="2">
    <source>
        <dbReference type="ARBA" id="ARBA00018672"/>
    </source>
</evidence>
<keyword evidence="8" id="KW-0804">Transcription</keyword>
<keyword evidence="3" id="KW-0963">Cytoplasm</keyword>
<comment type="subcellular location">
    <subcellularLocation>
        <location evidence="1">Cytoplasm</location>
    </subcellularLocation>
</comment>
<evidence type="ECO:0000259" key="11">
    <source>
        <dbReference type="SMART" id="SM00448"/>
    </source>
</evidence>
<dbReference type="GO" id="GO:0005737">
    <property type="term" value="C:cytoplasm"/>
    <property type="evidence" value="ECO:0007669"/>
    <property type="project" value="UniProtKB-SubCell"/>
</dbReference>
<dbReference type="Pfam" id="PF12833">
    <property type="entry name" value="HTH_18"/>
    <property type="match status" value="1"/>
</dbReference>
<proteinExistence type="predicted"/>
<comment type="function">
    <text evidence="9">May play the central regulatory role in sporulation. It may be an element of the effector pathway responsible for the activation of sporulation genes in response to nutritional stress. Spo0A may act in concert with spo0H (a sigma factor) to control the expression of some genes that are critical to the sporulation process.</text>
</comment>
<evidence type="ECO:0000256" key="8">
    <source>
        <dbReference type="ARBA" id="ARBA00023163"/>
    </source>
</evidence>
<dbReference type="PANTHER" id="PTHR42713:SF3">
    <property type="entry name" value="TRANSCRIPTIONAL REGULATORY PROTEIN HPTR"/>
    <property type="match status" value="1"/>
</dbReference>
<organism evidence="12 13">
    <name type="scientific">Iocasia fonsfrigidae</name>
    <dbReference type="NCBI Taxonomy" id="2682810"/>
    <lineage>
        <taxon>Bacteria</taxon>
        <taxon>Bacillati</taxon>
        <taxon>Bacillota</taxon>
        <taxon>Clostridia</taxon>
        <taxon>Halanaerobiales</taxon>
        <taxon>Halanaerobiaceae</taxon>
        <taxon>Iocasia</taxon>
    </lineage>
</organism>
<dbReference type="AlphaFoldDB" id="A0A8A7KB21"/>
<evidence type="ECO:0000256" key="4">
    <source>
        <dbReference type="ARBA" id="ARBA00022553"/>
    </source>
</evidence>
<keyword evidence="6" id="KW-0805">Transcription regulation</keyword>
<evidence type="ECO:0000256" key="3">
    <source>
        <dbReference type="ARBA" id="ARBA00022490"/>
    </source>
</evidence>